<feature type="region of interest" description="Disordered" evidence="1">
    <location>
        <begin position="43"/>
        <end position="112"/>
    </location>
</feature>
<proteinExistence type="predicted"/>
<comment type="caution">
    <text evidence="2">The sequence shown here is derived from an EMBL/GenBank/DDBJ whole genome shotgun (WGS) entry which is preliminary data.</text>
</comment>
<feature type="compositionally biased region" description="Basic residues" evidence="1">
    <location>
        <begin position="78"/>
        <end position="89"/>
    </location>
</feature>
<name>A0ABU6T299_9FABA</name>
<protein>
    <submittedName>
        <fullName evidence="2">Uncharacterized protein</fullName>
    </submittedName>
</protein>
<evidence type="ECO:0000313" key="2">
    <source>
        <dbReference type="EMBL" id="MED6142836.1"/>
    </source>
</evidence>
<feature type="region of interest" description="Disordered" evidence="1">
    <location>
        <begin position="1"/>
        <end position="23"/>
    </location>
</feature>
<reference evidence="2 3" key="1">
    <citation type="journal article" date="2023" name="Plants (Basel)">
        <title>Bridging the Gap: Combining Genomics and Transcriptomics Approaches to Understand Stylosanthes scabra, an Orphan Legume from the Brazilian Caatinga.</title>
        <authorList>
            <person name="Ferreira-Neto J.R.C."/>
            <person name="da Silva M.D."/>
            <person name="Binneck E."/>
            <person name="de Melo N.F."/>
            <person name="da Silva R.H."/>
            <person name="de Melo A.L.T.M."/>
            <person name="Pandolfi V."/>
            <person name="Bustamante F.O."/>
            <person name="Brasileiro-Vidal A.C."/>
            <person name="Benko-Iseppon A.M."/>
        </authorList>
    </citation>
    <scope>NUCLEOTIDE SEQUENCE [LARGE SCALE GENOMIC DNA]</scope>
    <source>
        <tissue evidence="2">Leaves</tissue>
    </source>
</reference>
<dbReference type="EMBL" id="JASCZI010090623">
    <property type="protein sequence ID" value="MED6142836.1"/>
    <property type="molecule type" value="Genomic_DNA"/>
</dbReference>
<keyword evidence="3" id="KW-1185">Reference proteome</keyword>
<accession>A0ABU6T299</accession>
<evidence type="ECO:0000313" key="3">
    <source>
        <dbReference type="Proteomes" id="UP001341840"/>
    </source>
</evidence>
<feature type="compositionally biased region" description="Polar residues" evidence="1">
    <location>
        <begin position="99"/>
        <end position="112"/>
    </location>
</feature>
<sequence>MTEAPPIKRPIGRSKVHNIRRDPVEDLVEGGKLKKSFKVNQAGPTMVVLQPQPTTRKTNIPFKPPAQVAKGEGSSRQFRAKQPIRRQKRNSPPPAEPPTLSQETLAAATASTQKKFRFMQTPGLNSKQQ</sequence>
<dbReference type="Proteomes" id="UP001341840">
    <property type="component" value="Unassembled WGS sequence"/>
</dbReference>
<evidence type="ECO:0000256" key="1">
    <source>
        <dbReference type="SAM" id="MobiDB-lite"/>
    </source>
</evidence>
<gene>
    <name evidence="2" type="ORF">PIB30_001036</name>
</gene>
<organism evidence="2 3">
    <name type="scientific">Stylosanthes scabra</name>
    <dbReference type="NCBI Taxonomy" id="79078"/>
    <lineage>
        <taxon>Eukaryota</taxon>
        <taxon>Viridiplantae</taxon>
        <taxon>Streptophyta</taxon>
        <taxon>Embryophyta</taxon>
        <taxon>Tracheophyta</taxon>
        <taxon>Spermatophyta</taxon>
        <taxon>Magnoliopsida</taxon>
        <taxon>eudicotyledons</taxon>
        <taxon>Gunneridae</taxon>
        <taxon>Pentapetalae</taxon>
        <taxon>rosids</taxon>
        <taxon>fabids</taxon>
        <taxon>Fabales</taxon>
        <taxon>Fabaceae</taxon>
        <taxon>Papilionoideae</taxon>
        <taxon>50 kb inversion clade</taxon>
        <taxon>dalbergioids sensu lato</taxon>
        <taxon>Dalbergieae</taxon>
        <taxon>Pterocarpus clade</taxon>
        <taxon>Stylosanthes</taxon>
    </lineage>
</organism>